<organism evidence="2 3">
    <name type="scientific">Rhizobium alvei</name>
    <dbReference type="NCBI Taxonomy" id="1132659"/>
    <lineage>
        <taxon>Bacteria</taxon>
        <taxon>Pseudomonadati</taxon>
        <taxon>Pseudomonadota</taxon>
        <taxon>Alphaproteobacteria</taxon>
        <taxon>Hyphomicrobiales</taxon>
        <taxon>Rhizobiaceae</taxon>
        <taxon>Rhizobium/Agrobacterium group</taxon>
        <taxon>Rhizobium</taxon>
    </lineage>
</organism>
<feature type="domain" description="Phasin" evidence="1">
    <location>
        <begin position="7"/>
        <end position="102"/>
    </location>
</feature>
<dbReference type="Pfam" id="PF09361">
    <property type="entry name" value="Phasin_2"/>
    <property type="match status" value="1"/>
</dbReference>
<evidence type="ECO:0000313" key="2">
    <source>
        <dbReference type="EMBL" id="MDO6964026.1"/>
    </source>
</evidence>
<keyword evidence="3" id="KW-1185">Reference proteome</keyword>
<comment type="caution">
    <text evidence="2">The sequence shown here is derived from an EMBL/GenBank/DDBJ whole genome shotgun (WGS) entry which is preliminary data.</text>
</comment>
<dbReference type="Proteomes" id="UP001174932">
    <property type="component" value="Unassembled WGS sequence"/>
</dbReference>
<dbReference type="InterPro" id="IPR018968">
    <property type="entry name" value="Phasin"/>
</dbReference>
<reference evidence="2" key="2">
    <citation type="submission" date="2023-07" db="EMBL/GenBank/DDBJ databases">
        <authorList>
            <person name="Shen H."/>
        </authorList>
    </citation>
    <scope>NUCLEOTIDE SEQUENCE</scope>
    <source>
        <strain evidence="2">TNR-22</strain>
    </source>
</reference>
<proteinExistence type="predicted"/>
<evidence type="ECO:0000259" key="1">
    <source>
        <dbReference type="Pfam" id="PF09361"/>
    </source>
</evidence>
<accession>A0ABT8YKH6</accession>
<sequence length="116" mass="12457">MFKFDDTSAYGKEAMDSVLTSYSTAAKGFQAIAAETADYSKKSFEATVSHYEKLMATKSVEAAFELQSSFAKSSMESFIAEMSKIGEMYVDLAKGAFKPVEAAASKVAEAIETKAA</sequence>
<dbReference type="EMBL" id="JAUOZU010000006">
    <property type="protein sequence ID" value="MDO6964026.1"/>
    <property type="molecule type" value="Genomic_DNA"/>
</dbReference>
<name>A0ABT8YKH6_9HYPH</name>
<protein>
    <submittedName>
        <fullName evidence="2">Phasin family protein</fullName>
    </submittedName>
</protein>
<gene>
    <name evidence="2" type="ORF">Q4481_08665</name>
</gene>
<dbReference type="RefSeq" id="WP_304375942.1">
    <property type="nucleotide sequence ID" value="NZ_JAUOZU010000006.1"/>
</dbReference>
<evidence type="ECO:0000313" key="3">
    <source>
        <dbReference type="Proteomes" id="UP001174932"/>
    </source>
</evidence>
<reference evidence="2" key="1">
    <citation type="journal article" date="2015" name="Int. J. Syst. Evol. Microbiol.">
        <title>Rhizobium alvei sp. nov., isolated from a freshwater river.</title>
        <authorList>
            <person name="Sheu S.Y."/>
            <person name="Huang H.W."/>
            <person name="Young C.C."/>
            <person name="Chen W.M."/>
        </authorList>
    </citation>
    <scope>NUCLEOTIDE SEQUENCE</scope>
    <source>
        <strain evidence="2">TNR-22</strain>
    </source>
</reference>